<dbReference type="InterPro" id="IPR024869">
    <property type="entry name" value="FAM20"/>
</dbReference>
<dbReference type="EMBL" id="KL363198">
    <property type="protein sequence ID" value="KFD55655.1"/>
    <property type="molecule type" value="Genomic_DNA"/>
</dbReference>
<keyword evidence="9" id="KW-0812">Transmembrane</keyword>
<keyword evidence="4" id="KW-1015">Disulfide bond</keyword>
<accession>A0A085NF22</accession>
<dbReference type="EMBL" id="KL367508">
    <property type="protein sequence ID" value="KFD68068.1"/>
    <property type="molecule type" value="Genomic_DNA"/>
</dbReference>
<keyword evidence="13" id="KW-1185">Reference proteome</keyword>
<evidence type="ECO:0000256" key="7">
    <source>
        <dbReference type="PIRSR" id="PIRSR624869-2"/>
    </source>
</evidence>
<dbReference type="GO" id="GO:0046872">
    <property type="term" value="F:metal ion binding"/>
    <property type="evidence" value="ECO:0007669"/>
    <property type="project" value="UniProtKB-KW"/>
</dbReference>
<evidence type="ECO:0000256" key="8">
    <source>
        <dbReference type="PIRSR" id="PIRSR624869-3"/>
    </source>
</evidence>
<feature type="domain" description="FAM20 C-terminal" evidence="10">
    <location>
        <begin position="251"/>
        <end position="467"/>
    </location>
</feature>
<dbReference type="AlphaFoldDB" id="A0A085NF22"/>
<dbReference type="PANTHER" id="PTHR12450:SF22">
    <property type="entry name" value="EXTRACELLULAR SERINE_THREONINE PROTEIN CG31145"/>
    <property type="match status" value="1"/>
</dbReference>
<comment type="similarity">
    <text evidence="2">Belongs to the FAM20 family.</text>
</comment>
<keyword evidence="7" id="KW-0067">ATP-binding</keyword>
<evidence type="ECO:0000256" key="1">
    <source>
        <dbReference type="ARBA" id="ARBA00004555"/>
    </source>
</evidence>
<feature type="binding site" evidence="8">
    <location>
        <position position="191"/>
    </location>
    <ligand>
        <name>Mn(2+)</name>
        <dbReference type="ChEBI" id="CHEBI:29035"/>
    </ligand>
</feature>
<evidence type="ECO:0000313" key="11">
    <source>
        <dbReference type="EMBL" id="KFD55655.1"/>
    </source>
</evidence>
<proteinExistence type="inferred from homology"/>
<reference evidence="12 13" key="1">
    <citation type="journal article" date="2014" name="Nat. Genet.">
        <title>Genome and transcriptome of the porcine whipworm Trichuris suis.</title>
        <authorList>
            <person name="Jex A.R."/>
            <person name="Nejsum P."/>
            <person name="Schwarz E.M."/>
            <person name="Hu L."/>
            <person name="Young N.D."/>
            <person name="Hall R.S."/>
            <person name="Korhonen P.K."/>
            <person name="Liao S."/>
            <person name="Thamsborg S."/>
            <person name="Xia J."/>
            <person name="Xu P."/>
            <person name="Wang S."/>
            <person name="Scheerlinck J.P."/>
            <person name="Hofmann A."/>
            <person name="Sternberg P.W."/>
            <person name="Wang J."/>
            <person name="Gasser R.B."/>
        </authorList>
    </citation>
    <scope>NUCLEOTIDE SEQUENCE [LARGE SCALE GENOMIC DNA]</scope>
    <source>
        <strain evidence="12">DCEP-RM93F</strain>
        <strain evidence="11">DCEP-RM93M</strain>
    </source>
</reference>
<gene>
    <name evidence="11" type="ORF">M513_03403</name>
    <name evidence="12" type="ORF">M514_03403</name>
</gene>
<feature type="binding site" evidence="8">
    <location>
        <position position="380"/>
    </location>
    <ligand>
        <name>Mn(2+)</name>
        <dbReference type="ChEBI" id="CHEBI:29035"/>
    </ligand>
</feature>
<feature type="binding site" evidence="7">
    <location>
        <position position="380"/>
    </location>
    <ligand>
        <name>ATP</name>
        <dbReference type="ChEBI" id="CHEBI:30616"/>
    </ligand>
</feature>
<evidence type="ECO:0000313" key="13">
    <source>
        <dbReference type="Proteomes" id="UP000030764"/>
    </source>
</evidence>
<feature type="binding site" evidence="7">
    <location>
        <position position="170"/>
    </location>
    <ligand>
        <name>ATP</name>
        <dbReference type="ChEBI" id="CHEBI:30616"/>
    </ligand>
</feature>
<comment type="subcellular location">
    <subcellularLocation>
        <location evidence="1">Golgi apparatus</location>
    </subcellularLocation>
</comment>
<evidence type="ECO:0000256" key="3">
    <source>
        <dbReference type="ARBA" id="ARBA00023034"/>
    </source>
</evidence>
<evidence type="ECO:0000259" key="10">
    <source>
        <dbReference type="Pfam" id="PF06702"/>
    </source>
</evidence>
<dbReference type="GO" id="GO:0005794">
    <property type="term" value="C:Golgi apparatus"/>
    <property type="evidence" value="ECO:0007669"/>
    <property type="project" value="UniProtKB-SubCell"/>
</dbReference>
<evidence type="ECO:0000256" key="6">
    <source>
        <dbReference type="PIRSR" id="PIRSR624869-1"/>
    </source>
</evidence>
<evidence type="ECO:0000256" key="9">
    <source>
        <dbReference type="SAM" id="Phobius"/>
    </source>
</evidence>
<evidence type="ECO:0000256" key="2">
    <source>
        <dbReference type="ARBA" id="ARBA00006557"/>
    </source>
</evidence>
<dbReference type="PANTHER" id="PTHR12450">
    <property type="entry name" value="DENTIN MATRIX PROTEIN 4 PROTEIN FAM20"/>
    <property type="match status" value="1"/>
</dbReference>
<feature type="transmembrane region" description="Helical" evidence="9">
    <location>
        <begin position="7"/>
        <end position="25"/>
    </location>
</feature>
<dbReference type="GO" id="GO:0005524">
    <property type="term" value="F:ATP binding"/>
    <property type="evidence" value="ECO:0007669"/>
    <property type="project" value="UniProtKB-KW"/>
</dbReference>
<feature type="binding site" evidence="7">
    <location>
        <position position="191"/>
    </location>
    <ligand>
        <name>ATP</name>
        <dbReference type="ChEBI" id="CHEBI:30616"/>
    </ligand>
</feature>
<keyword evidence="8" id="KW-0464">Manganese</keyword>
<sequence length="772" mass="88119">MRFRLRYFLLLSVNAIVTFLVVYFVNRKCSIGRFPQAERTFARTNATTKDETIQSRFAWSTIGLDIRNTLNKLATMRWEKLLSVPDCGNRFVYPSLDFQESESIPIVRTDAWSSFIDKISNCEIYRDNDLLKQAMHQLSTMKILKSEILRGGTQVKLLLTFENGRHGVFKPMRFDRNHEADPNHFYFSDFERHNSEIAAFHLDKDLCFCWELKMYSPTKLSYHRAIPTIGRVLNLTSDLMETADDTLRDTFFYSPVGNLCFVSLCKYYCMTGMAICGKPDQKEGSLQMFISHPHTPFRRVTSPYRRTYSKKRQKAEWQLNNTYCERRLLTNASSPFSKGRKLLDLIDLSVLDFLMGNQDRHHMDSFDFGDVEEYSAVHVDNGRGFGRSDFDDFDIILPLVQCCVMRPSTARTLINYYFGKVSIGEALRQSLSSDPVSPVLATKHLVAVNRRLETVLFELAKCIRKAGGDYASVLLQRLPKNGMAKNILWLFLFWFFHSSTGLPSPSGKPYEIKLLNSHGPCDFVGLIRCFVNTLDDWAWSLWNIKDNIAMVEDDGCKNHRELGNCVFYEGCSRMEILEASTLVSELLAHQRGATSFLKSYFLADFSCSEEGQIIVHSHRECLLKEHIGDQAIDASTYLERRLQEYSMNGSDDTYHQCELLKERAELMYRIGEDECPPAGGLLMCRSLIDSFIYLYPNRFEFCDVTCNVPKSTSLPPYLDELPTDDVIGDRAGALNHGQGMEFSSAQGSGTTPTIAASIYGMLTAVGISLILL</sequence>
<evidence type="ECO:0000313" key="12">
    <source>
        <dbReference type="EMBL" id="KFD68068.1"/>
    </source>
</evidence>
<name>A0A085NF22_9BILA</name>
<evidence type="ECO:0000256" key="4">
    <source>
        <dbReference type="ARBA" id="ARBA00023157"/>
    </source>
</evidence>
<keyword evidence="7" id="KW-0547">Nucleotide-binding</keyword>
<feature type="binding site" evidence="7">
    <location>
        <position position="154"/>
    </location>
    <ligand>
        <name>ATP</name>
        <dbReference type="ChEBI" id="CHEBI:30616"/>
    </ligand>
</feature>
<keyword evidence="9" id="KW-1133">Transmembrane helix</keyword>
<keyword evidence="3" id="KW-0333">Golgi apparatus</keyword>
<feature type="transmembrane region" description="Helical" evidence="9">
    <location>
        <begin position="753"/>
        <end position="771"/>
    </location>
</feature>
<dbReference type="InterPro" id="IPR009581">
    <property type="entry name" value="FAM20_C"/>
</dbReference>
<dbReference type="Pfam" id="PF06702">
    <property type="entry name" value="Fam20C"/>
    <property type="match status" value="1"/>
</dbReference>
<dbReference type="Proteomes" id="UP000030764">
    <property type="component" value="Unassembled WGS sequence"/>
</dbReference>
<evidence type="ECO:0000256" key="5">
    <source>
        <dbReference type="ARBA" id="ARBA00023180"/>
    </source>
</evidence>
<feature type="active site" evidence="6">
    <location>
        <position position="359"/>
    </location>
</feature>
<protein>
    <recommendedName>
        <fullName evidence="10">FAM20 C-terminal domain-containing protein</fullName>
    </recommendedName>
</protein>
<organism evidence="12">
    <name type="scientific">Trichuris suis</name>
    <name type="common">pig whipworm</name>
    <dbReference type="NCBI Taxonomy" id="68888"/>
    <lineage>
        <taxon>Eukaryota</taxon>
        <taxon>Metazoa</taxon>
        <taxon>Ecdysozoa</taxon>
        <taxon>Nematoda</taxon>
        <taxon>Enoplea</taxon>
        <taxon>Dorylaimia</taxon>
        <taxon>Trichinellida</taxon>
        <taxon>Trichuridae</taxon>
        <taxon>Trichuris</taxon>
    </lineage>
</organism>
<comment type="cofactor">
    <cofactor evidence="8">
        <name>Mn(2+)</name>
        <dbReference type="ChEBI" id="CHEBI:29035"/>
    </cofactor>
</comment>
<dbReference type="GO" id="GO:0004674">
    <property type="term" value="F:protein serine/threonine kinase activity"/>
    <property type="evidence" value="ECO:0007669"/>
    <property type="project" value="TreeGrafter"/>
</dbReference>
<keyword evidence="9" id="KW-0472">Membrane</keyword>
<keyword evidence="5" id="KW-0325">Glycoprotein</keyword>
<keyword evidence="8" id="KW-0479">Metal-binding</keyword>
<dbReference type="Proteomes" id="UP000030758">
    <property type="component" value="Unassembled WGS sequence"/>
</dbReference>